<evidence type="ECO:0000256" key="2">
    <source>
        <dbReference type="ARBA" id="ARBA00004496"/>
    </source>
</evidence>
<keyword evidence="7" id="KW-0805">Transcription regulation</keyword>
<dbReference type="OMA" id="NHECGRC"/>
<evidence type="ECO:0000313" key="15">
    <source>
        <dbReference type="Proteomes" id="UP000472262"/>
    </source>
</evidence>
<dbReference type="Gene3D" id="2.60.40.630">
    <property type="entry name" value="STAT transcription factor, DNA-binding domain"/>
    <property type="match status" value="1"/>
</dbReference>
<dbReference type="InterPro" id="IPR012345">
    <property type="entry name" value="STAT_TF_DNA-bd_N"/>
</dbReference>
<evidence type="ECO:0000256" key="6">
    <source>
        <dbReference type="ARBA" id="ARBA00022999"/>
    </source>
</evidence>
<dbReference type="FunFam" id="3.30.505.10:FF:000003">
    <property type="entry name" value="Signal transducer and activator of transcription"/>
    <property type="match status" value="1"/>
</dbReference>
<dbReference type="InterPro" id="IPR013801">
    <property type="entry name" value="STAT_TF_DNA-bd"/>
</dbReference>
<evidence type="ECO:0000259" key="13">
    <source>
        <dbReference type="Pfam" id="PF02864"/>
    </source>
</evidence>
<evidence type="ECO:0000256" key="8">
    <source>
        <dbReference type="ARBA" id="ARBA00023125"/>
    </source>
</evidence>
<dbReference type="GO" id="GO:0060429">
    <property type="term" value="P:epithelium development"/>
    <property type="evidence" value="ECO:0007669"/>
    <property type="project" value="UniProtKB-ARBA"/>
</dbReference>
<dbReference type="Ensembl" id="ENSSGRT00000088087.1">
    <property type="protein sequence ID" value="ENSSGRP00000082722.1"/>
    <property type="gene ID" value="ENSSGRG00000041811.1"/>
</dbReference>
<dbReference type="InterPro" id="IPR036860">
    <property type="entry name" value="SH2_dom_sf"/>
</dbReference>
<evidence type="ECO:0000259" key="12">
    <source>
        <dbReference type="Pfam" id="PF01017"/>
    </source>
</evidence>
<keyword evidence="11" id="KW-0539">Nucleus</keyword>
<evidence type="ECO:0000256" key="11">
    <source>
        <dbReference type="ARBA" id="ARBA00023242"/>
    </source>
</evidence>
<evidence type="ECO:0000256" key="10">
    <source>
        <dbReference type="ARBA" id="ARBA00023163"/>
    </source>
</evidence>
<keyword evidence="4" id="KW-0963">Cytoplasm</keyword>
<dbReference type="GO" id="GO:0003677">
    <property type="term" value="F:DNA binding"/>
    <property type="evidence" value="ECO:0007669"/>
    <property type="project" value="UniProtKB-KW"/>
</dbReference>
<dbReference type="InterPro" id="IPR013800">
    <property type="entry name" value="STAT_TF_alpha"/>
</dbReference>
<dbReference type="GO" id="GO:0009653">
    <property type="term" value="P:anatomical structure morphogenesis"/>
    <property type="evidence" value="ECO:0007669"/>
    <property type="project" value="UniProtKB-ARBA"/>
</dbReference>
<keyword evidence="5" id="KW-0597">Phosphoprotein</keyword>
<sequence>MLPPTLMIISNTLNEEKTIDSQLNILKWNVQEIEQNILVLADLQYEYDLKSKSSKGQGESNINLQEEIVIGQMFTDLNKKREMVMKEIANTLTLAEQIQLSLISEEYPEWKKRQQMPGIGSPYNTLKGQLQSWQQVRQQLKKIQELVQKFTYNNDPLTLGKSRLDEQALSLFKNLILNSLVVERQPCILWHPRRPLVLKIVSQDQVVKLPELNSQPKVKIYIDNFSEMDTLKGFRKFILLGIVDKVMNLDESSGCLAAEFCHLSLSVYEELHLISFDTQLVLPELCVDLSVKFLLQVEYIMGFLNKLPGTFLLRFSENSRCGGLITWVEHSQDDEPVVHSTEPYSKVDLNRISLPNIIRDYTVTDGEKDPVNPLIYLYPDIPRDVAFGRYYITASDENVGRNTKVIGWIPRELIKCIP</sequence>
<organism evidence="14 15">
    <name type="scientific">Sinocyclocheilus grahami</name>
    <name type="common">Dianchi golden-line fish</name>
    <name type="synonym">Barbus grahami</name>
    <dbReference type="NCBI Taxonomy" id="75366"/>
    <lineage>
        <taxon>Eukaryota</taxon>
        <taxon>Metazoa</taxon>
        <taxon>Chordata</taxon>
        <taxon>Craniata</taxon>
        <taxon>Vertebrata</taxon>
        <taxon>Euteleostomi</taxon>
        <taxon>Actinopterygii</taxon>
        <taxon>Neopterygii</taxon>
        <taxon>Teleostei</taxon>
        <taxon>Ostariophysi</taxon>
        <taxon>Cypriniformes</taxon>
        <taxon>Cyprinidae</taxon>
        <taxon>Cyprininae</taxon>
        <taxon>Sinocyclocheilus</taxon>
    </lineage>
</organism>
<keyword evidence="6" id="KW-0727">SH2 domain</keyword>
<comment type="similarity">
    <text evidence="3">Belongs to the transcription factor STAT family.</text>
</comment>
<proteinExistence type="inferred from homology"/>
<evidence type="ECO:0000256" key="1">
    <source>
        <dbReference type="ARBA" id="ARBA00004123"/>
    </source>
</evidence>
<dbReference type="InterPro" id="IPR001217">
    <property type="entry name" value="STAT"/>
</dbReference>
<feature type="domain" description="STAT transcription factor DNA-binding" evidence="13">
    <location>
        <begin position="185"/>
        <end position="290"/>
    </location>
</feature>
<evidence type="ECO:0000256" key="3">
    <source>
        <dbReference type="ARBA" id="ARBA00005586"/>
    </source>
</evidence>
<comment type="subcellular location">
    <subcellularLocation>
        <location evidence="2">Cytoplasm</location>
    </subcellularLocation>
    <subcellularLocation>
        <location evidence="1">Nucleus</location>
    </subcellularLocation>
</comment>
<keyword evidence="10" id="KW-0804">Transcription</keyword>
<dbReference type="Pfam" id="PF02864">
    <property type="entry name" value="STAT_bind"/>
    <property type="match status" value="1"/>
</dbReference>
<feature type="domain" description="STAT transcription factor all-alpha" evidence="12">
    <location>
        <begin position="21"/>
        <end position="172"/>
    </location>
</feature>
<evidence type="ECO:0000256" key="5">
    <source>
        <dbReference type="ARBA" id="ARBA00022553"/>
    </source>
</evidence>
<dbReference type="Gene3D" id="1.20.1050.20">
    <property type="entry name" value="STAT transcription factor, all-alpha domain"/>
    <property type="match status" value="1"/>
</dbReference>
<dbReference type="GO" id="GO:0007165">
    <property type="term" value="P:signal transduction"/>
    <property type="evidence" value="ECO:0007669"/>
    <property type="project" value="InterPro"/>
</dbReference>
<dbReference type="GO" id="GO:0005737">
    <property type="term" value="C:cytoplasm"/>
    <property type="evidence" value="ECO:0007669"/>
    <property type="project" value="UniProtKB-SubCell"/>
</dbReference>
<dbReference type="Proteomes" id="UP000472262">
    <property type="component" value="Unassembled WGS sequence"/>
</dbReference>
<protein>
    <submittedName>
        <fullName evidence="14">Signal transducer and activator of transcription 1b</fullName>
    </submittedName>
</protein>
<evidence type="ECO:0000313" key="14">
    <source>
        <dbReference type="Ensembl" id="ENSSGRP00000082722.1"/>
    </source>
</evidence>
<dbReference type="Gene3D" id="3.30.505.10">
    <property type="entry name" value="SH2 domain"/>
    <property type="match status" value="1"/>
</dbReference>
<dbReference type="Pfam" id="PF01017">
    <property type="entry name" value="STAT_alpha"/>
    <property type="match status" value="1"/>
</dbReference>
<dbReference type="SUPFAM" id="SSF55550">
    <property type="entry name" value="SH2 domain"/>
    <property type="match status" value="1"/>
</dbReference>
<dbReference type="InterPro" id="IPR008967">
    <property type="entry name" value="p53-like_TF_DNA-bd_sf"/>
</dbReference>
<dbReference type="GO" id="GO:0005634">
    <property type="term" value="C:nucleus"/>
    <property type="evidence" value="ECO:0007669"/>
    <property type="project" value="UniProtKB-SubCell"/>
</dbReference>
<evidence type="ECO:0000256" key="7">
    <source>
        <dbReference type="ARBA" id="ARBA00023015"/>
    </source>
</evidence>
<dbReference type="InterPro" id="IPR015988">
    <property type="entry name" value="STAT_TF_CC"/>
</dbReference>
<accession>A0A672R2Q8</accession>
<dbReference type="PANTHER" id="PTHR11801">
    <property type="entry name" value="SIGNAL TRANSDUCER AND ACTIVATOR OF TRANSCRIPTION"/>
    <property type="match status" value="1"/>
</dbReference>
<dbReference type="SUPFAM" id="SSF47655">
    <property type="entry name" value="STAT"/>
    <property type="match status" value="1"/>
</dbReference>
<reference evidence="14" key="2">
    <citation type="submission" date="2025-09" db="UniProtKB">
        <authorList>
            <consortium name="Ensembl"/>
        </authorList>
    </citation>
    <scope>IDENTIFICATION</scope>
</reference>
<reference evidence="14" key="1">
    <citation type="submission" date="2025-08" db="UniProtKB">
        <authorList>
            <consortium name="Ensembl"/>
        </authorList>
    </citation>
    <scope>IDENTIFICATION</scope>
</reference>
<evidence type="ECO:0000256" key="4">
    <source>
        <dbReference type="ARBA" id="ARBA00022490"/>
    </source>
</evidence>
<keyword evidence="15" id="KW-1185">Reference proteome</keyword>
<evidence type="ECO:0000256" key="9">
    <source>
        <dbReference type="ARBA" id="ARBA00023159"/>
    </source>
</evidence>
<dbReference type="SUPFAM" id="SSF49417">
    <property type="entry name" value="p53-like transcription factors"/>
    <property type="match status" value="1"/>
</dbReference>
<name>A0A672R2Q8_SINGR</name>
<dbReference type="GO" id="GO:0003700">
    <property type="term" value="F:DNA-binding transcription factor activity"/>
    <property type="evidence" value="ECO:0007669"/>
    <property type="project" value="InterPro"/>
</dbReference>
<dbReference type="InParanoid" id="A0A672R2Q8"/>
<dbReference type="AlphaFoldDB" id="A0A672R2Q8"/>
<keyword evidence="9" id="KW-0010">Activator</keyword>
<keyword evidence="8" id="KW-0238">DNA-binding</keyword>